<proteinExistence type="inferred from homology"/>
<gene>
    <name evidence="9" type="ORF">LEM8419_02823</name>
</gene>
<name>A0ABN8F5P7_9BACT</name>
<dbReference type="EMBL" id="CAKLPZ010000003">
    <property type="protein sequence ID" value="CAH1001909.1"/>
    <property type="molecule type" value="Genomic_DNA"/>
</dbReference>
<feature type="transmembrane region" description="Helical" evidence="7">
    <location>
        <begin position="222"/>
        <end position="245"/>
    </location>
</feature>
<keyword evidence="2 7" id="KW-0813">Transport</keyword>
<dbReference type="PROSITE" id="PS50928">
    <property type="entry name" value="ABC_TM1"/>
    <property type="match status" value="1"/>
</dbReference>
<keyword evidence="4 7" id="KW-0812">Transmembrane</keyword>
<comment type="subcellular location">
    <subcellularLocation>
        <location evidence="1 7">Cell membrane</location>
        <topology evidence="1 7">Multi-pass membrane protein</topology>
    </subcellularLocation>
</comment>
<reference evidence="9" key="1">
    <citation type="submission" date="2021-12" db="EMBL/GenBank/DDBJ databases">
        <authorList>
            <person name="Rodrigo-Torres L."/>
            <person name="Arahal R. D."/>
            <person name="Lucena T."/>
        </authorList>
    </citation>
    <scope>NUCLEOTIDE SEQUENCE</scope>
    <source>
        <strain evidence="9">CECT 8419</strain>
    </source>
</reference>
<comment type="similarity">
    <text evidence="7">Belongs to the binding-protein-dependent transport system permease family.</text>
</comment>
<comment type="caution">
    <text evidence="9">The sequence shown here is derived from an EMBL/GenBank/DDBJ whole genome shotgun (WGS) entry which is preliminary data.</text>
</comment>
<evidence type="ECO:0000256" key="2">
    <source>
        <dbReference type="ARBA" id="ARBA00022448"/>
    </source>
</evidence>
<feature type="transmembrane region" description="Helical" evidence="7">
    <location>
        <begin position="300"/>
        <end position="323"/>
    </location>
</feature>
<dbReference type="PANTHER" id="PTHR30465:SF0">
    <property type="entry name" value="OLIGOPEPTIDE TRANSPORT SYSTEM PERMEASE PROTEIN APPB"/>
    <property type="match status" value="1"/>
</dbReference>
<evidence type="ECO:0000256" key="7">
    <source>
        <dbReference type="RuleBase" id="RU363032"/>
    </source>
</evidence>
<feature type="transmembrane region" description="Helical" evidence="7">
    <location>
        <begin position="367"/>
        <end position="393"/>
    </location>
</feature>
<sequence length="451" mass="50043">MLRRLLYLPLSLLLLSLLCFAFMQLSPGDPVEQRMAMQGTRAMSQDPAAYFTRYRRLATELGYDLPPFYLTLSNASLPDTLHRIVVATQRRTVRALAVRYGNWPATQQYYRAVLRLAYHLPGARDASITAARKLLTHSAPAFITRELAVLGGADGRDIRAAFTALVAGASPSTTLWPRVIWHGTANQYHRYLMGLLRGELGISYTDRRPVAQKIARALPRTALLNGLALFLVYLLAVPLGMYMAYYRDSTFDRAATFLTFLGFGIPSFWVATLLANFLTTPAFGMDYFPSMGYGDVPPGAGWWMGLRITSSHLLLPVACLTYPSLAYVARHLRAAALLQLRQPYVNTALMKGMTGAQVLWRHVFRNAAFPLVTLLGGLLPALLAGSVLIEQVFNLPGMGRLLYTSALARDWPVVTALVLLNGLVTVLGLLLADIGYLLLDPRLRLEKRRQL</sequence>
<accession>A0ABN8F5P7</accession>
<dbReference type="SUPFAM" id="SSF161098">
    <property type="entry name" value="MetI-like"/>
    <property type="match status" value="1"/>
</dbReference>
<keyword evidence="6 7" id="KW-0472">Membrane</keyword>
<evidence type="ECO:0000256" key="3">
    <source>
        <dbReference type="ARBA" id="ARBA00022475"/>
    </source>
</evidence>
<evidence type="ECO:0000256" key="4">
    <source>
        <dbReference type="ARBA" id="ARBA00022692"/>
    </source>
</evidence>
<organism evidence="9 10">
    <name type="scientific">Neolewinella maritima</name>
    <dbReference type="NCBI Taxonomy" id="1383882"/>
    <lineage>
        <taxon>Bacteria</taxon>
        <taxon>Pseudomonadati</taxon>
        <taxon>Bacteroidota</taxon>
        <taxon>Saprospiria</taxon>
        <taxon>Saprospirales</taxon>
        <taxon>Lewinellaceae</taxon>
        <taxon>Neolewinella</taxon>
    </lineage>
</organism>
<evidence type="ECO:0000256" key="6">
    <source>
        <dbReference type="ARBA" id="ARBA00023136"/>
    </source>
</evidence>
<feature type="domain" description="ABC transmembrane type-1" evidence="8">
    <location>
        <begin position="218"/>
        <end position="432"/>
    </location>
</feature>
<dbReference type="Gene3D" id="1.10.3720.10">
    <property type="entry name" value="MetI-like"/>
    <property type="match status" value="1"/>
</dbReference>
<dbReference type="Pfam" id="PF00528">
    <property type="entry name" value="BPD_transp_1"/>
    <property type="match status" value="1"/>
</dbReference>
<keyword evidence="3" id="KW-1003">Cell membrane</keyword>
<evidence type="ECO:0000313" key="10">
    <source>
        <dbReference type="Proteomes" id="UP000837803"/>
    </source>
</evidence>
<keyword evidence="5 7" id="KW-1133">Transmembrane helix</keyword>
<protein>
    <recommendedName>
        <fullName evidence="8">ABC transmembrane type-1 domain-containing protein</fullName>
    </recommendedName>
</protein>
<dbReference type="Proteomes" id="UP000837803">
    <property type="component" value="Unassembled WGS sequence"/>
</dbReference>
<evidence type="ECO:0000256" key="1">
    <source>
        <dbReference type="ARBA" id="ARBA00004651"/>
    </source>
</evidence>
<dbReference type="InterPro" id="IPR000515">
    <property type="entry name" value="MetI-like"/>
</dbReference>
<dbReference type="CDD" id="cd06261">
    <property type="entry name" value="TM_PBP2"/>
    <property type="match status" value="1"/>
</dbReference>
<feature type="transmembrane region" description="Helical" evidence="7">
    <location>
        <begin position="257"/>
        <end position="280"/>
    </location>
</feature>
<evidence type="ECO:0000256" key="5">
    <source>
        <dbReference type="ARBA" id="ARBA00022989"/>
    </source>
</evidence>
<evidence type="ECO:0000313" key="9">
    <source>
        <dbReference type="EMBL" id="CAH1001909.1"/>
    </source>
</evidence>
<keyword evidence="10" id="KW-1185">Reference proteome</keyword>
<dbReference type="PANTHER" id="PTHR30465">
    <property type="entry name" value="INNER MEMBRANE ABC TRANSPORTER"/>
    <property type="match status" value="1"/>
</dbReference>
<dbReference type="InterPro" id="IPR035906">
    <property type="entry name" value="MetI-like_sf"/>
</dbReference>
<evidence type="ECO:0000259" key="8">
    <source>
        <dbReference type="PROSITE" id="PS50928"/>
    </source>
</evidence>
<feature type="transmembrane region" description="Helical" evidence="7">
    <location>
        <begin position="413"/>
        <end position="439"/>
    </location>
</feature>